<evidence type="ECO:0000313" key="2">
    <source>
        <dbReference type="Proteomes" id="UP000830671"/>
    </source>
</evidence>
<name>A0A9Q8WJC7_9PEZI</name>
<protein>
    <submittedName>
        <fullName evidence="1">Uncharacterized protein</fullName>
    </submittedName>
</protein>
<dbReference type="Proteomes" id="UP000830671">
    <property type="component" value="Chromosome 5"/>
</dbReference>
<organism evidence="1 2">
    <name type="scientific">Colletotrichum lupini</name>
    <dbReference type="NCBI Taxonomy" id="145971"/>
    <lineage>
        <taxon>Eukaryota</taxon>
        <taxon>Fungi</taxon>
        <taxon>Dikarya</taxon>
        <taxon>Ascomycota</taxon>
        <taxon>Pezizomycotina</taxon>
        <taxon>Sordariomycetes</taxon>
        <taxon>Hypocreomycetidae</taxon>
        <taxon>Glomerellales</taxon>
        <taxon>Glomerellaceae</taxon>
        <taxon>Colletotrichum</taxon>
        <taxon>Colletotrichum acutatum species complex</taxon>
    </lineage>
</organism>
<proteinExistence type="predicted"/>
<evidence type="ECO:0000313" key="1">
    <source>
        <dbReference type="EMBL" id="UQC85446.1"/>
    </source>
</evidence>
<reference evidence="1" key="1">
    <citation type="journal article" date="2021" name="Mol. Plant Microbe Interact.">
        <title>Complete Genome Sequence of the Plant-Pathogenic Fungus Colletotrichum lupini.</title>
        <authorList>
            <person name="Baroncelli R."/>
            <person name="Pensec F."/>
            <person name="Da Lio D."/>
            <person name="Boufleur T."/>
            <person name="Vicente I."/>
            <person name="Sarrocco S."/>
            <person name="Picot A."/>
            <person name="Baraldi E."/>
            <person name="Sukno S."/>
            <person name="Thon M."/>
            <person name="Le Floch G."/>
        </authorList>
    </citation>
    <scope>NUCLEOTIDE SEQUENCE</scope>
    <source>
        <strain evidence="1">IMI 504893</strain>
    </source>
</reference>
<accession>A0A9Q8WJC7</accession>
<dbReference type="KEGG" id="clup:CLUP02_10944"/>
<dbReference type="AlphaFoldDB" id="A0A9Q8WJC7"/>
<gene>
    <name evidence="1" type="ORF">CLUP02_10944</name>
</gene>
<dbReference type="EMBL" id="CP019477">
    <property type="protein sequence ID" value="UQC85446.1"/>
    <property type="molecule type" value="Genomic_DNA"/>
</dbReference>
<keyword evidence="2" id="KW-1185">Reference proteome</keyword>
<sequence length="115" mass="13473">MAFGSVDHQRYVPLSHNLDLHNVALCFWIFNRLRDGLMRKLWCPPSKESYKILGSNMNIHYAKYKSLLNLPYWSNMSCRSLLESHNARHLSQGLTCREMNGQPVAAEPWILFYDD</sequence>
<dbReference type="GeneID" id="73344925"/>
<dbReference type="RefSeq" id="XP_049147060.1">
    <property type="nucleotide sequence ID" value="XM_049289915.1"/>
</dbReference>